<reference evidence="1" key="1">
    <citation type="submission" date="2013-07" db="EMBL/GenBank/DDBJ databases">
        <title>The genome of an arbuscular mycorrhizal fungus provides insights into the evolution of the oldest plant symbiosis.</title>
        <authorList>
            <consortium name="DOE Joint Genome Institute"/>
            <person name="Tisserant E."/>
            <person name="Malbreil M."/>
            <person name="Kuo A."/>
            <person name="Kohler A."/>
            <person name="Symeonidi A."/>
            <person name="Balestrini R."/>
            <person name="Charron P."/>
            <person name="Duensing N."/>
            <person name="Frei-dit-Frey N."/>
            <person name="Gianinazzi-Pearson V."/>
            <person name="Gilbert B."/>
            <person name="Handa Y."/>
            <person name="Hijri M."/>
            <person name="Kaul R."/>
            <person name="Kawaguchi M."/>
            <person name="Krajinski F."/>
            <person name="Lammers P."/>
            <person name="Lapierre D."/>
            <person name="Masclaux F.G."/>
            <person name="Murat C."/>
            <person name="Morin E."/>
            <person name="Ndikumana S."/>
            <person name="Pagni M."/>
            <person name="Petitpierre D."/>
            <person name="Requena N."/>
            <person name="Rosikiewicz P."/>
            <person name="Riley R."/>
            <person name="Saito K."/>
            <person name="San Clemente H."/>
            <person name="Shapiro H."/>
            <person name="van Tuinen D."/>
            <person name="Becard G."/>
            <person name="Bonfante P."/>
            <person name="Paszkowski U."/>
            <person name="Shachar-Hill Y."/>
            <person name="Young J.P."/>
            <person name="Sanders I.R."/>
            <person name="Henrissat B."/>
            <person name="Rensing S.A."/>
            <person name="Grigoriev I.V."/>
            <person name="Corradi N."/>
            <person name="Roux C."/>
            <person name="Martin F."/>
        </authorList>
    </citation>
    <scope>NUCLEOTIDE SEQUENCE</scope>
    <source>
        <strain evidence="1">DAOM 197198</strain>
    </source>
</reference>
<dbReference type="AlphaFoldDB" id="U9TDA8"/>
<proteinExistence type="predicted"/>
<gene>
    <name evidence="1" type="ORF">GLOINDRAFT_35552</name>
</gene>
<accession>U9TDA8</accession>
<dbReference type="HOGENOM" id="CLU_2961998_0_0_1"/>
<name>U9TDA8_RHIID</name>
<dbReference type="EMBL" id="KI293044">
    <property type="protein sequence ID" value="ESA05412.1"/>
    <property type="molecule type" value="Genomic_DNA"/>
</dbReference>
<evidence type="ECO:0000313" key="1">
    <source>
        <dbReference type="EMBL" id="ESA05412.1"/>
    </source>
</evidence>
<protein>
    <submittedName>
        <fullName evidence="1">Uncharacterized protein</fullName>
    </submittedName>
</protein>
<sequence length="59" mass="6840">MECHQSIFQDSNPEGVEKVCKVKTNGCFRRENNQTQIQKLTYCRGLDSIALDENKKSIY</sequence>
<organism evidence="1">
    <name type="scientific">Rhizophagus irregularis (strain DAOM 181602 / DAOM 197198 / MUCL 43194)</name>
    <name type="common">Arbuscular mycorrhizal fungus</name>
    <name type="synonym">Glomus intraradices</name>
    <dbReference type="NCBI Taxonomy" id="747089"/>
    <lineage>
        <taxon>Eukaryota</taxon>
        <taxon>Fungi</taxon>
        <taxon>Fungi incertae sedis</taxon>
        <taxon>Mucoromycota</taxon>
        <taxon>Glomeromycotina</taxon>
        <taxon>Glomeromycetes</taxon>
        <taxon>Glomerales</taxon>
        <taxon>Glomeraceae</taxon>
        <taxon>Rhizophagus</taxon>
    </lineage>
</organism>